<evidence type="ECO:0000256" key="1">
    <source>
        <dbReference type="SAM" id="Phobius"/>
    </source>
</evidence>
<sequence length="376" mass="44142">MRGKLVILWCIISVFTVAGLAQQRTVDEGELGKILALMEQRVQKIATLRCEWEEVTEFLPDPYLKEHWQEKAEKFVRQMPGWRNLPREAIEHNRREIQKLFRRLGEGFKEQRVITFEGCGSLILAKATQNKPFFVTQTFFFPQSHCFLDYGYGQGSVKPYASVKPMSEVEPVLSNLLTRWFFLGGNIVKWGNFRVQSIEQSVDVVTLTLMERGQEKVPPEYRHIVEVRISRKYEGAPISVVSRHGQIVTRRLEGRNFRKVDDVWLPTTVLDTARRYKATYRLISAGKVKDPIGVIAQLPKNIVVNDLRLGRDRQVNYQFRGRLPTLEELEKMWREREKERQYLKARGIATRWVPPLFLIVVGIVWYLRIRSRQRLR</sequence>
<dbReference type="EMBL" id="JANUCP010000002">
    <property type="protein sequence ID" value="MCS3918593.1"/>
    <property type="molecule type" value="Genomic_DNA"/>
</dbReference>
<keyword evidence="1" id="KW-0472">Membrane</keyword>
<keyword evidence="3" id="KW-1185">Reference proteome</keyword>
<organism evidence="2 3">
    <name type="scientific">Candidatus Fervidibacter sacchari</name>
    <dbReference type="NCBI Taxonomy" id="1448929"/>
    <lineage>
        <taxon>Bacteria</taxon>
        <taxon>Candidatus Fervidibacterota</taxon>
        <taxon>Candidatus Fervidibacter</taxon>
    </lineage>
</organism>
<comment type="caution">
    <text evidence="2">The sequence shown here is derived from an EMBL/GenBank/DDBJ whole genome shotgun (WGS) entry which is preliminary data.</text>
</comment>
<protein>
    <recommendedName>
        <fullName evidence="4">MucB/RseB N-terminal domain-containing protein</fullName>
    </recommendedName>
</protein>
<accession>A0ABT2EKX8</accession>
<reference evidence="2 3" key="1">
    <citation type="submission" date="2022-08" db="EMBL/GenBank/DDBJ databases">
        <title>Bacterial and archaeal communities from various locations to study Microbial Dark Matter (Phase II).</title>
        <authorList>
            <person name="Stepanauskas R."/>
        </authorList>
    </citation>
    <scope>NUCLEOTIDE SEQUENCE [LARGE SCALE GENOMIC DNA]</scope>
    <source>
        <strain evidence="2 3">PD1</strain>
    </source>
</reference>
<proteinExistence type="predicted"/>
<name>A0ABT2EKX8_9BACT</name>
<keyword evidence="1" id="KW-1133">Transmembrane helix</keyword>
<evidence type="ECO:0000313" key="3">
    <source>
        <dbReference type="Proteomes" id="UP001204798"/>
    </source>
</evidence>
<evidence type="ECO:0008006" key="4">
    <source>
        <dbReference type="Google" id="ProtNLM"/>
    </source>
</evidence>
<dbReference type="RefSeq" id="WP_259094573.1">
    <property type="nucleotide sequence ID" value="NZ_CP130454.1"/>
</dbReference>
<feature type="transmembrane region" description="Helical" evidence="1">
    <location>
        <begin position="352"/>
        <end position="369"/>
    </location>
</feature>
<evidence type="ECO:0000313" key="2">
    <source>
        <dbReference type="EMBL" id="MCS3918593.1"/>
    </source>
</evidence>
<keyword evidence="1" id="KW-0812">Transmembrane</keyword>
<gene>
    <name evidence="2" type="ORF">M2350_000993</name>
</gene>
<dbReference type="Proteomes" id="UP001204798">
    <property type="component" value="Unassembled WGS sequence"/>
</dbReference>